<comment type="caution">
    <text evidence="2">The sequence shown here is derived from an EMBL/GenBank/DDBJ whole genome shotgun (WGS) entry which is preliminary data.</text>
</comment>
<feature type="compositionally biased region" description="Pro residues" evidence="1">
    <location>
        <begin position="62"/>
        <end position="75"/>
    </location>
</feature>
<dbReference type="OrthoDB" id="5365701at2759"/>
<feature type="region of interest" description="Disordered" evidence="1">
    <location>
        <begin position="52"/>
        <end position="77"/>
    </location>
</feature>
<feature type="compositionally biased region" description="Low complexity" evidence="1">
    <location>
        <begin position="143"/>
        <end position="181"/>
    </location>
</feature>
<accession>A0A066XGB6</accession>
<evidence type="ECO:0000313" key="2">
    <source>
        <dbReference type="EMBL" id="KDN65075.1"/>
    </source>
</evidence>
<dbReference type="Proteomes" id="UP000027238">
    <property type="component" value="Unassembled WGS sequence"/>
</dbReference>
<keyword evidence="3" id="KW-1185">Reference proteome</keyword>
<sequence>MGISRGTWPAPRSRTGPVHKVLNRLFLRGSVAGNTSPFFSAGPSNATIVTPRPHHPLNYSPAPFPKSAPSSPPPHQRLITRTGRSHYTTIHTPHYARLLRLRAHTTTNCLAPSPISASSFFSASLPPIHVPVMSMASYPFSSASSSDISTPRSHSPSPSSVISARSSRSSISNKRMSISSRRMTDFNPMSAVDISAIEEKMRMAALDQHRGYAQNTFGEVQQYRTTEYVPKNQATAYQVLTEPLWNKGELIAANSTYTTQNLLHALASPTQHVVSLPLHLSVHISLPPFFPTSSSST</sequence>
<gene>
    <name evidence="2" type="ORF">CSUB01_04950</name>
</gene>
<dbReference type="EMBL" id="JMSE01001067">
    <property type="protein sequence ID" value="KDN65075.1"/>
    <property type="molecule type" value="Genomic_DNA"/>
</dbReference>
<evidence type="ECO:0000313" key="3">
    <source>
        <dbReference type="Proteomes" id="UP000027238"/>
    </source>
</evidence>
<protein>
    <submittedName>
        <fullName evidence="2">Putative malic enzyme</fullName>
    </submittedName>
</protein>
<organism evidence="2 3">
    <name type="scientific">Colletotrichum sublineola</name>
    <name type="common">Sorghum anthracnose fungus</name>
    <dbReference type="NCBI Taxonomy" id="1173701"/>
    <lineage>
        <taxon>Eukaryota</taxon>
        <taxon>Fungi</taxon>
        <taxon>Dikarya</taxon>
        <taxon>Ascomycota</taxon>
        <taxon>Pezizomycotina</taxon>
        <taxon>Sordariomycetes</taxon>
        <taxon>Hypocreomycetidae</taxon>
        <taxon>Glomerellales</taxon>
        <taxon>Glomerellaceae</taxon>
        <taxon>Colletotrichum</taxon>
        <taxon>Colletotrichum graminicola species complex</taxon>
    </lineage>
</organism>
<dbReference type="HOGENOM" id="CLU_936944_0_0_1"/>
<dbReference type="eggNOG" id="KOG1257">
    <property type="taxonomic scope" value="Eukaryota"/>
</dbReference>
<evidence type="ECO:0000256" key="1">
    <source>
        <dbReference type="SAM" id="MobiDB-lite"/>
    </source>
</evidence>
<dbReference type="AlphaFoldDB" id="A0A066XGB6"/>
<proteinExistence type="predicted"/>
<name>A0A066XGB6_COLSU</name>
<reference evidence="3" key="1">
    <citation type="journal article" date="2014" name="Genome Announc.">
        <title>Draft genome sequence of Colletotrichum sublineola, a destructive pathogen of cultivated sorghum.</title>
        <authorList>
            <person name="Baroncelli R."/>
            <person name="Sanz-Martin J.M."/>
            <person name="Rech G.E."/>
            <person name="Sukno S.A."/>
            <person name="Thon M.R."/>
        </authorList>
    </citation>
    <scope>NUCLEOTIDE SEQUENCE [LARGE SCALE GENOMIC DNA]</scope>
    <source>
        <strain evidence="3">TX430BB</strain>
    </source>
</reference>
<dbReference type="STRING" id="1173701.A0A066XGB6"/>
<feature type="region of interest" description="Disordered" evidence="1">
    <location>
        <begin position="143"/>
        <end position="182"/>
    </location>
</feature>